<evidence type="ECO:0000313" key="2">
    <source>
        <dbReference type="Proteomes" id="UP000095767"/>
    </source>
</evidence>
<dbReference type="OrthoDB" id="693833at2759"/>
<comment type="caution">
    <text evidence="1">The sequence shown here is derived from an EMBL/GenBank/DDBJ whole genome shotgun (WGS) entry which is preliminary data.</text>
</comment>
<evidence type="ECO:0000313" key="1">
    <source>
        <dbReference type="EMBL" id="OEL29043.1"/>
    </source>
</evidence>
<sequence>MRRKGKEKTIPLSSLGMQRDEEMVLFYDAMLRRANTLAKIAEAVNAKVMFDKLNQYMEYVDKDISNFNAEE</sequence>
<name>A0A1E5VV83_9POAL</name>
<organism evidence="1 2">
    <name type="scientific">Dichanthelium oligosanthes</name>
    <dbReference type="NCBI Taxonomy" id="888268"/>
    <lineage>
        <taxon>Eukaryota</taxon>
        <taxon>Viridiplantae</taxon>
        <taxon>Streptophyta</taxon>
        <taxon>Embryophyta</taxon>
        <taxon>Tracheophyta</taxon>
        <taxon>Spermatophyta</taxon>
        <taxon>Magnoliopsida</taxon>
        <taxon>Liliopsida</taxon>
        <taxon>Poales</taxon>
        <taxon>Poaceae</taxon>
        <taxon>PACMAD clade</taxon>
        <taxon>Panicoideae</taxon>
        <taxon>Panicodae</taxon>
        <taxon>Paniceae</taxon>
        <taxon>Dichantheliinae</taxon>
        <taxon>Dichanthelium</taxon>
    </lineage>
</organism>
<dbReference type="Proteomes" id="UP000095767">
    <property type="component" value="Unassembled WGS sequence"/>
</dbReference>
<protein>
    <submittedName>
        <fullName evidence="1">Uncharacterized protein</fullName>
    </submittedName>
</protein>
<accession>A0A1E5VV83</accession>
<keyword evidence="2" id="KW-1185">Reference proteome</keyword>
<gene>
    <name evidence="1" type="ORF">BAE44_0009937</name>
</gene>
<reference evidence="1 2" key="1">
    <citation type="submission" date="2016-09" db="EMBL/GenBank/DDBJ databases">
        <title>The draft genome of Dichanthelium oligosanthes: A C3 panicoid grass species.</title>
        <authorList>
            <person name="Studer A.J."/>
            <person name="Schnable J.C."/>
            <person name="Brutnell T.P."/>
        </authorList>
    </citation>
    <scope>NUCLEOTIDE SEQUENCE [LARGE SCALE GENOMIC DNA]</scope>
    <source>
        <strain evidence="2">cv. Kellogg 1175</strain>
        <tissue evidence="1">Leaf</tissue>
    </source>
</reference>
<dbReference type="EMBL" id="LWDX02028593">
    <property type="protein sequence ID" value="OEL29043.1"/>
    <property type="molecule type" value="Genomic_DNA"/>
</dbReference>
<proteinExistence type="predicted"/>
<dbReference type="AlphaFoldDB" id="A0A1E5VV83"/>
<dbReference type="STRING" id="888268.A0A1E5VV83"/>